<feature type="transmembrane region" description="Helical" evidence="1">
    <location>
        <begin position="13"/>
        <end position="32"/>
    </location>
</feature>
<name>A0A0F9Q1X5_9ZZZZ</name>
<keyword evidence="1" id="KW-0472">Membrane</keyword>
<feature type="transmembrane region" description="Helical" evidence="1">
    <location>
        <begin position="128"/>
        <end position="149"/>
    </location>
</feature>
<proteinExistence type="predicted"/>
<evidence type="ECO:0000313" key="2">
    <source>
        <dbReference type="EMBL" id="KKM99397.1"/>
    </source>
</evidence>
<organism evidence="2">
    <name type="scientific">marine sediment metagenome</name>
    <dbReference type="NCBI Taxonomy" id="412755"/>
    <lineage>
        <taxon>unclassified sequences</taxon>
        <taxon>metagenomes</taxon>
        <taxon>ecological metagenomes</taxon>
    </lineage>
</organism>
<protein>
    <submittedName>
        <fullName evidence="2">Uncharacterized protein</fullName>
    </submittedName>
</protein>
<evidence type="ECO:0000256" key="1">
    <source>
        <dbReference type="SAM" id="Phobius"/>
    </source>
</evidence>
<feature type="transmembrane region" description="Helical" evidence="1">
    <location>
        <begin position="155"/>
        <end position="175"/>
    </location>
</feature>
<sequence length="209" mass="22544">MILYNIQLVNKKILVGIFVGIFLISLASALTFQQNKQIDLKIVCINAGYCTSTAVCNVSIFAPNDVVLLSGVQATQSSNLAFHNVTLNTSLTSGLGEYSVGGFCKDGSVTQLIDFTFEVTPTGFPNNIILIFLVTVLLISGVIIVFGFWIKDGWIVILGTFGLYFVGLYIMINGIVAIRDQVTTWAISLILLAIASYISVKSGVEMING</sequence>
<dbReference type="AlphaFoldDB" id="A0A0F9Q1X5"/>
<accession>A0A0F9Q1X5</accession>
<dbReference type="EMBL" id="LAZR01005500">
    <property type="protein sequence ID" value="KKM99397.1"/>
    <property type="molecule type" value="Genomic_DNA"/>
</dbReference>
<keyword evidence="1" id="KW-1133">Transmembrane helix</keyword>
<feature type="transmembrane region" description="Helical" evidence="1">
    <location>
        <begin position="182"/>
        <end position="200"/>
    </location>
</feature>
<reference evidence="2" key="1">
    <citation type="journal article" date="2015" name="Nature">
        <title>Complex archaea that bridge the gap between prokaryotes and eukaryotes.</title>
        <authorList>
            <person name="Spang A."/>
            <person name="Saw J.H."/>
            <person name="Jorgensen S.L."/>
            <person name="Zaremba-Niedzwiedzka K."/>
            <person name="Martijn J."/>
            <person name="Lind A.E."/>
            <person name="van Eijk R."/>
            <person name="Schleper C."/>
            <person name="Guy L."/>
            <person name="Ettema T.J."/>
        </authorList>
    </citation>
    <scope>NUCLEOTIDE SEQUENCE</scope>
</reference>
<keyword evidence="1" id="KW-0812">Transmembrane</keyword>
<comment type="caution">
    <text evidence="2">The sequence shown here is derived from an EMBL/GenBank/DDBJ whole genome shotgun (WGS) entry which is preliminary data.</text>
</comment>
<gene>
    <name evidence="2" type="ORF">LCGC14_1148290</name>
</gene>